<evidence type="ECO:0000256" key="1">
    <source>
        <dbReference type="SAM" id="MobiDB-lite"/>
    </source>
</evidence>
<evidence type="ECO:0000313" key="3">
    <source>
        <dbReference type="Proteomes" id="UP000663193"/>
    </source>
</evidence>
<protein>
    <submittedName>
        <fullName evidence="2">Uncharacterized protein</fullName>
    </submittedName>
</protein>
<feature type="compositionally biased region" description="Basic and acidic residues" evidence="1">
    <location>
        <begin position="32"/>
        <end position="49"/>
    </location>
</feature>
<feature type="compositionally biased region" description="Low complexity" evidence="1">
    <location>
        <begin position="1"/>
        <end position="14"/>
    </location>
</feature>
<dbReference type="Proteomes" id="UP000663193">
    <property type="component" value="Chromosome 2"/>
</dbReference>
<dbReference type="AlphaFoldDB" id="A0A7U2HWH4"/>
<evidence type="ECO:0000313" key="2">
    <source>
        <dbReference type="EMBL" id="QRC92924.1"/>
    </source>
</evidence>
<dbReference type="VEuPathDB" id="FungiDB:JI435_080320"/>
<feature type="compositionally biased region" description="Basic and acidic residues" evidence="1">
    <location>
        <begin position="63"/>
        <end position="72"/>
    </location>
</feature>
<gene>
    <name evidence="2" type="ORF">JI435_080320</name>
</gene>
<keyword evidence="3" id="KW-1185">Reference proteome</keyword>
<reference evidence="3" key="1">
    <citation type="journal article" date="2021" name="BMC Genomics">
        <title>Chromosome-level genome assembly and manually-curated proteome of model necrotroph Parastagonospora nodorum Sn15 reveals a genome-wide trove of candidate effector homologs, and redundancy of virulence-related functions within an accessory chromosome.</title>
        <authorList>
            <person name="Bertazzoni S."/>
            <person name="Jones D.A.B."/>
            <person name="Phan H.T."/>
            <person name="Tan K.-C."/>
            <person name="Hane J.K."/>
        </authorList>
    </citation>
    <scope>NUCLEOTIDE SEQUENCE [LARGE SCALE GENOMIC DNA]</scope>
    <source>
        <strain evidence="3">SN15 / ATCC MYA-4574 / FGSC 10173)</strain>
    </source>
</reference>
<feature type="region of interest" description="Disordered" evidence="1">
    <location>
        <begin position="1"/>
        <end position="72"/>
    </location>
</feature>
<accession>A0A7U2HWH4</accession>
<dbReference type="EMBL" id="CP069024">
    <property type="protein sequence ID" value="QRC92924.1"/>
    <property type="molecule type" value="Genomic_DNA"/>
</dbReference>
<name>A0A7U2HWH4_PHANO</name>
<sequence length="72" mass="8453">MSSSSRSRSSSPSSQPDMPRIPDHIIVTFDGQTREIMRIVREDDEERRPRAARTNSGGRPRYYQREEREETD</sequence>
<proteinExistence type="predicted"/>
<organism evidence="2 3">
    <name type="scientific">Phaeosphaeria nodorum (strain SN15 / ATCC MYA-4574 / FGSC 10173)</name>
    <name type="common">Glume blotch fungus</name>
    <name type="synonym">Parastagonospora nodorum</name>
    <dbReference type="NCBI Taxonomy" id="321614"/>
    <lineage>
        <taxon>Eukaryota</taxon>
        <taxon>Fungi</taxon>
        <taxon>Dikarya</taxon>
        <taxon>Ascomycota</taxon>
        <taxon>Pezizomycotina</taxon>
        <taxon>Dothideomycetes</taxon>
        <taxon>Pleosporomycetidae</taxon>
        <taxon>Pleosporales</taxon>
        <taxon>Pleosporineae</taxon>
        <taxon>Phaeosphaeriaceae</taxon>
        <taxon>Parastagonospora</taxon>
    </lineage>
</organism>